<proteinExistence type="predicted"/>
<dbReference type="SMART" id="SM00343">
    <property type="entry name" value="ZnF_C2HC"/>
    <property type="match status" value="4"/>
</dbReference>
<evidence type="ECO:0000259" key="3">
    <source>
        <dbReference type="PROSITE" id="PS50158"/>
    </source>
</evidence>
<dbReference type="AlphaFoldDB" id="A0A0E0KNV2"/>
<dbReference type="OMA" id="DHVPKDY"/>
<dbReference type="SUPFAM" id="SSF57756">
    <property type="entry name" value="Retrovirus zinc finger-like domains"/>
    <property type="match status" value="2"/>
</dbReference>
<evidence type="ECO:0000313" key="4">
    <source>
        <dbReference type="EnsemblPlants" id="OPUNC04G05770.1"/>
    </source>
</evidence>
<dbReference type="InterPro" id="IPR036875">
    <property type="entry name" value="Znf_CCHC_sf"/>
</dbReference>
<protein>
    <recommendedName>
        <fullName evidence="3">CCHC-type domain-containing protein</fullName>
    </recommendedName>
</protein>
<dbReference type="EnsemblPlants" id="OPUNC04G05770.1">
    <property type="protein sequence ID" value="OPUNC04G05770.1"/>
    <property type="gene ID" value="OPUNC04G05770"/>
</dbReference>
<organism evidence="4">
    <name type="scientific">Oryza punctata</name>
    <name type="common">Red rice</name>
    <dbReference type="NCBI Taxonomy" id="4537"/>
    <lineage>
        <taxon>Eukaryota</taxon>
        <taxon>Viridiplantae</taxon>
        <taxon>Streptophyta</taxon>
        <taxon>Embryophyta</taxon>
        <taxon>Tracheophyta</taxon>
        <taxon>Spermatophyta</taxon>
        <taxon>Magnoliopsida</taxon>
        <taxon>Liliopsida</taxon>
        <taxon>Poales</taxon>
        <taxon>Poaceae</taxon>
        <taxon>BOP clade</taxon>
        <taxon>Oryzoideae</taxon>
        <taxon>Oryzeae</taxon>
        <taxon>Oryzinae</taxon>
        <taxon>Oryza</taxon>
    </lineage>
</organism>
<keyword evidence="1" id="KW-0479">Metal-binding</keyword>
<dbReference type="InterPro" id="IPR001878">
    <property type="entry name" value="Znf_CCHC"/>
</dbReference>
<dbReference type="Gramene" id="OPUNC04G05770.1">
    <property type="protein sequence ID" value="OPUNC04G05770.1"/>
    <property type="gene ID" value="OPUNC04G05770"/>
</dbReference>
<feature type="domain" description="CCHC-type" evidence="3">
    <location>
        <begin position="372"/>
        <end position="388"/>
    </location>
</feature>
<reference evidence="4" key="1">
    <citation type="submission" date="2015-04" db="UniProtKB">
        <authorList>
            <consortium name="EnsemblPlants"/>
        </authorList>
    </citation>
    <scope>IDENTIFICATION</scope>
</reference>
<sequence>MSIPPLGDPTLVQVVANQTQMMAMMKQQTQRQYHQQQMQVQIQAQLHAQNLYQSKIQYLGMQASMTPASTPPGAHQTIAPKSLSNRREASVVCDDCEEQGHCATDCPWKVYARIPNGDEAQCTRGKKCLGQCVYKKYGAPQSNPKKRRTIVWKMDDGSNMTITGTKFTPEDAARIPRRLRGNTFRGASQLTRHLRRYSPPKPECDEPKEILSDDDDGDDEILECFGEKERKLKACIGCEEVGHIASRCTQTCLCGEDTHLPDECPMRKVTCFLCEGTDHVPKDYQLNLVLAKSKEGQRTYLQPVYPPKADANNSTAPDLQPTPTPIEVISGSRSTANKVHESPLTPVSVMSVQLGHHMGKCPFPRSKKLVHRCFNCGETDHVFEGCPKPKRKHPQVIHTVCSILTPPIASAPTKSGLIQPKNTRKTSDNSRHLNVKLPPQRVIVKGTSKGSIVPPVTAAKLQNQHQQGKQCQENNSSPQRQRDSTLRQQCPQQVSPALVHKTTINFSNAPRVAPIQMSSNNSQIGDTKSKKVLPATTAKRIVTHPWRVSAQSNVSGETATSKQ</sequence>
<dbReference type="GO" id="GO:0003676">
    <property type="term" value="F:nucleic acid binding"/>
    <property type="evidence" value="ECO:0007669"/>
    <property type="project" value="InterPro"/>
</dbReference>
<dbReference type="Proteomes" id="UP000026962">
    <property type="component" value="Chromosome 4"/>
</dbReference>
<feature type="region of interest" description="Disordered" evidence="2">
    <location>
        <begin position="462"/>
        <end position="494"/>
    </location>
</feature>
<dbReference type="GO" id="GO:0008270">
    <property type="term" value="F:zinc ion binding"/>
    <property type="evidence" value="ECO:0007669"/>
    <property type="project" value="UniProtKB-KW"/>
</dbReference>
<keyword evidence="1" id="KW-0863">Zinc-finger</keyword>
<dbReference type="PROSITE" id="PS50158">
    <property type="entry name" value="ZF_CCHC"/>
    <property type="match status" value="1"/>
</dbReference>
<keyword evidence="1" id="KW-0862">Zinc</keyword>
<dbReference type="HOGENOM" id="CLU_045459_0_0_1"/>
<dbReference type="Gene3D" id="4.10.60.10">
    <property type="entry name" value="Zinc finger, CCHC-type"/>
    <property type="match status" value="1"/>
</dbReference>
<evidence type="ECO:0000313" key="5">
    <source>
        <dbReference type="Proteomes" id="UP000026962"/>
    </source>
</evidence>
<keyword evidence="5" id="KW-1185">Reference proteome</keyword>
<evidence type="ECO:0000256" key="2">
    <source>
        <dbReference type="SAM" id="MobiDB-lite"/>
    </source>
</evidence>
<feature type="region of interest" description="Disordered" evidence="2">
    <location>
        <begin position="411"/>
        <end position="437"/>
    </location>
</feature>
<name>A0A0E0KNV2_ORYPU</name>
<accession>A0A0E0KNV2</accession>
<evidence type="ECO:0000256" key="1">
    <source>
        <dbReference type="PROSITE-ProRule" id="PRU00047"/>
    </source>
</evidence>
<reference evidence="4" key="2">
    <citation type="submission" date="2018-05" db="EMBL/GenBank/DDBJ databases">
        <title>OpunRS2 (Oryza punctata Reference Sequence Version 2).</title>
        <authorList>
            <person name="Zhang J."/>
            <person name="Kudrna D."/>
            <person name="Lee S."/>
            <person name="Talag J."/>
            <person name="Welchert J."/>
            <person name="Wing R.A."/>
        </authorList>
    </citation>
    <scope>NUCLEOTIDE SEQUENCE [LARGE SCALE GENOMIC DNA]</scope>
</reference>
<feature type="compositionally biased region" description="Polar residues" evidence="2">
    <location>
        <begin position="462"/>
        <end position="479"/>
    </location>
</feature>